<organism evidence="2 3">
    <name type="scientific">Microbacterium plantarum</name>
    <dbReference type="NCBI Taxonomy" id="1816425"/>
    <lineage>
        <taxon>Bacteria</taxon>
        <taxon>Bacillati</taxon>
        <taxon>Actinomycetota</taxon>
        <taxon>Actinomycetes</taxon>
        <taxon>Micrococcales</taxon>
        <taxon>Microbacteriaceae</taxon>
        <taxon>Microbacterium</taxon>
    </lineage>
</organism>
<keyword evidence="3" id="KW-1185">Reference proteome</keyword>
<evidence type="ECO:0000256" key="1">
    <source>
        <dbReference type="SAM" id="MobiDB-lite"/>
    </source>
</evidence>
<sequence length="233" mass="23884">MRSTSRMTMTALAVGLVLTMTGCGGQGDPGSTGGAGGGESGETYAQAEQRFTALATGVHSVIMAIEPAEWSVVDGAYGAHPTGCQSGLSEEGGYRLVAVRGIELPGRDPLEVAQAATGAFDALGIDSDTADRGQGDAREVTVVATGGIAERTVVTIRPATGQVRVSAETECAPGSAHDLATQVFGEERLPADVWRRLPAFDGPTSEPSFSFPPDGPLYYDESGNPVQPQPSGD</sequence>
<name>A0ABV5EVK3_9MICO</name>
<evidence type="ECO:0008006" key="4">
    <source>
        <dbReference type="Google" id="ProtNLM"/>
    </source>
</evidence>
<reference evidence="2 3" key="1">
    <citation type="submission" date="2024-08" db="EMBL/GenBank/DDBJ databases">
        <title>Heavy metals resistant antinobacteria isolated from wastewater.</title>
        <authorList>
            <person name="Roman Ponce B."/>
            <person name="Blanco Mercado M.A."/>
            <person name="Avila Aldana I.N."/>
            <person name="Morales Arrieta S."/>
        </authorList>
    </citation>
    <scope>NUCLEOTIDE SEQUENCE [LARGE SCALE GENOMIC DNA]</scope>
    <source>
        <strain evidence="3">sma-1</strain>
    </source>
</reference>
<dbReference type="EMBL" id="JBHLHV010000002">
    <property type="protein sequence ID" value="MFB8893996.1"/>
    <property type="molecule type" value="Genomic_DNA"/>
</dbReference>
<evidence type="ECO:0000313" key="2">
    <source>
        <dbReference type="EMBL" id="MFB8893996.1"/>
    </source>
</evidence>
<feature type="compositionally biased region" description="Polar residues" evidence="1">
    <location>
        <begin position="224"/>
        <end position="233"/>
    </location>
</feature>
<proteinExistence type="predicted"/>
<dbReference type="PROSITE" id="PS51257">
    <property type="entry name" value="PROKAR_LIPOPROTEIN"/>
    <property type="match status" value="1"/>
</dbReference>
<dbReference type="Proteomes" id="UP001589643">
    <property type="component" value="Unassembled WGS sequence"/>
</dbReference>
<comment type="caution">
    <text evidence="2">The sequence shown here is derived from an EMBL/GenBank/DDBJ whole genome shotgun (WGS) entry which is preliminary data.</text>
</comment>
<gene>
    <name evidence="2" type="ORF">AB7P39_14195</name>
</gene>
<dbReference type="RefSeq" id="WP_162815471.1">
    <property type="nucleotide sequence ID" value="NZ_JBHLHV010000002.1"/>
</dbReference>
<feature type="region of interest" description="Disordered" evidence="1">
    <location>
        <begin position="199"/>
        <end position="233"/>
    </location>
</feature>
<evidence type="ECO:0000313" key="3">
    <source>
        <dbReference type="Proteomes" id="UP001589643"/>
    </source>
</evidence>
<accession>A0ABV5EVK3</accession>
<protein>
    <recommendedName>
        <fullName evidence="4">Lipoprotein</fullName>
    </recommendedName>
</protein>